<protein>
    <submittedName>
        <fullName evidence="1">Uncharacterized protein</fullName>
    </submittedName>
</protein>
<accession>A0A5U8SV08</accession>
<dbReference type="EMBL" id="AAGUAT010000101">
    <property type="protein sequence ID" value="EBR9859117.1"/>
    <property type="molecule type" value="Genomic_DNA"/>
</dbReference>
<reference evidence="1" key="1">
    <citation type="submission" date="2018-07" db="EMBL/GenBank/DDBJ databases">
        <authorList>
            <person name="Ashton P.M."/>
            <person name="Dallman T."/>
            <person name="Nair S."/>
            <person name="De Pinna E."/>
            <person name="Peters T."/>
            <person name="Grant K."/>
        </authorList>
    </citation>
    <scope>NUCLEOTIDE SEQUENCE</scope>
    <source>
        <strain evidence="1">296838</strain>
    </source>
</reference>
<gene>
    <name evidence="1" type="ORF">DS524_25565</name>
</gene>
<comment type="caution">
    <text evidence="1">The sequence shown here is derived from an EMBL/GenBank/DDBJ whole genome shotgun (WGS) entry which is preliminary data.</text>
</comment>
<name>A0A5U8SV08_SALET</name>
<organism evidence="1">
    <name type="scientific">Salmonella enterica subsp. enterica serovar Chester</name>
    <dbReference type="NCBI Taxonomy" id="149386"/>
    <lineage>
        <taxon>Bacteria</taxon>
        <taxon>Pseudomonadati</taxon>
        <taxon>Pseudomonadota</taxon>
        <taxon>Gammaproteobacteria</taxon>
        <taxon>Enterobacterales</taxon>
        <taxon>Enterobacteriaceae</taxon>
        <taxon>Salmonella</taxon>
    </lineage>
</organism>
<evidence type="ECO:0000313" key="1">
    <source>
        <dbReference type="EMBL" id="EBR9859117.1"/>
    </source>
</evidence>
<dbReference type="AlphaFoldDB" id="A0A5U8SV08"/>
<proteinExistence type="predicted"/>
<sequence>MSCRGYQCARARRAARRQQLQAEYRLNAALKAAINGECNEKPPVLSLNRRPMDRVTKALSVRRTYAVIHPVLTTLSDRMQFDV</sequence>